<dbReference type="Proteomes" id="UP001140510">
    <property type="component" value="Unassembled WGS sequence"/>
</dbReference>
<evidence type="ECO:0000256" key="1">
    <source>
        <dbReference type="ARBA" id="ARBA00022741"/>
    </source>
</evidence>
<dbReference type="Gene3D" id="1.20.1270.10">
    <property type="match status" value="1"/>
</dbReference>
<keyword evidence="3" id="KW-0346">Stress response</keyword>
<dbReference type="FunFam" id="1.20.1270.10:FF:000014">
    <property type="entry name" value="Heat shock protein 70"/>
    <property type="match status" value="1"/>
</dbReference>
<dbReference type="Gene3D" id="2.60.34.10">
    <property type="entry name" value="Substrate Binding Domain Of DNAk, Chain A, domain 1"/>
    <property type="match status" value="1"/>
</dbReference>
<keyword evidence="4" id="KW-1185">Reference proteome</keyword>
<dbReference type="GO" id="GO:0140662">
    <property type="term" value="F:ATP-dependent protein folding chaperone"/>
    <property type="evidence" value="ECO:0007669"/>
    <property type="project" value="InterPro"/>
</dbReference>
<proteinExistence type="predicted"/>
<dbReference type="InterPro" id="IPR029048">
    <property type="entry name" value="HSP70_C_sf"/>
</dbReference>
<dbReference type="SUPFAM" id="SSF100920">
    <property type="entry name" value="Heat shock protein 70kD (HSP70), peptide-binding domain"/>
    <property type="match status" value="1"/>
</dbReference>
<keyword evidence="2" id="KW-0067">ATP-binding</keyword>
<reference evidence="3" key="1">
    <citation type="submission" date="2022-10" db="EMBL/GenBank/DDBJ databases">
        <title>Tapping the CABI collections for fungal endophytes: first genome assemblies for Collariella, Neodidymelliopsis, Ascochyta clinopodiicola, Didymella pomorum, Didymosphaeria variabile, Neocosmospora piperis and Neocucurbitaria cava.</title>
        <authorList>
            <person name="Hill R."/>
        </authorList>
    </citation>
    <scope>NUCLEOTIDE SEQUENCE</scope>
    <source>
        <strain evidence="3">IMI 355091</strain>
    </source>
</reference>
<dbReference type="SUPFAM" id="SSF100934">
    <property type="entry name" value="Heat shock protein 70kD (HSP70), C-terminal subdomain"/>
    <property type="match status" value="1"/>
</dbReference>
<protein>
    <submittedName>
        <fullName evidence="3">Heat shock protein ssb1</fullName>
    </submittedName>
</protein>
<gene>
    <name evidence="3" type="primary">SSB1_2</name>
    <name evidence="3" type="ORF">N0V91_004462</name>
</gene>
<dbReference type="OrthoDB" id="2401965at2759"/>
<accession>A0A9W9D9C3</accession>
<sequence>MRGAPSKVLKALQEGFKITHKGLLVTAPIPGPADVPLVRLLMYALEATFAFAFWMMSNHKYLLYQDCCRWALGTFTYEGLCSHSALRDPINGNFGYSAEQLIKLPDDAAKNRASRRRAYDAAYRAAHPEAIRETHTRSEAYIWTLATYSCKLCGVRCKSNWERERHDDSRRHKINPRKQRLGVNKPYWCGPCGYETSVKDSLRRHKEGDYHRRRVDNQQTVQFPVFQGERVNCEDNTSLGEFTLAPIPPMKAGDAVLEVVFEVDVNGILKVTATEKTSGRSANITISNAVGKLSSTDIENMINDAAKFKSSDEAFSKKFEGRQQLESYISRVEEMVSDPTTAIRLKRGQKEKIEAALSDAMAQLEVEDSTAEDLKKKELALKRVVTKAFSTR</sequence>
<dbReference type="Pfam" id="PF00012">
    <property type="entry name" value="HSP70"/>
    <property type="match status" value="1"/>
</dbReference>
<dbReference type="InterPro" id="IPR013126">
    <property type="entry name" value="Hsp_70_fam"/>
</dbReference>
<dbReference type="Gene3D" id="3.30.160.60">
    <property type="entry name" value="Classic Zinc Finger"/>
    <property type="match status" value="1"/>
</dbReference>
<dbReference type="GO" id="GO:0005524">
    <property type="term" value="F:ATP binding"/>
    <property type="evidence" value="ECO:0007669"/>
    <property type="project" value="UniProtKB-KW"/>
</dbReference>
<evidence type="ECO:0000256" key="2">
    <source>
        <dbReference type="ARBA" id="ARBA00022840"/>
    </source>
</evidence>
<evidence type="ECO:0000313" key="3">
    <source>
        <dbReference type="EMBL" id="KAJ4406771.1"/>
    </source>
</evidence>
<evidence type="ECO:0000313" key="4">
    <source>
        <dbReference type="Proteomes" id="UP001140510"/>
    </source>
</evidence>
<comment type="caution">
    <text evidence="3">The sequence shown here is derived from an EMBL/GenBank/DDBJ whole genome shotgun (WGS) entry which is preliminary data.</text>
</comment>
<keyword evidence="1" id="KW-0547">Nucleotide-binding</keyword>
<dbReference type="InterPro" id="IPR029047">
    <property type="entry name" value="HSP70_peptide-bd_sf"/>
</dbReference>
<organism evidence="3 4">
    <name type="scientific">Didymella pomorum</name>
    <dbReference type="NCBI Taxonomy" id="749634"/>
    <lineage>
        <taxon>Eukaryota</taxon>
        <taxon>Fungi</taxon>
        <taxon>Dikarya</taxon>
        <taxon>Ascomycota</taxon>
        <taxon>Pezizomycotina</taxon>
        <taxon>Dothideomycetes</taxon>
        <taxon>Pleosporomycetidae</taxon>
        <taxon>Pleosporales</taxon>
        <taxon>Pleosporineae</taxon>
        <taxon>Didymellaceae</taxon>
        <taxon>Didymella</taxon>
    </lineage>
</organism>
<name>A0A9W9D9C3_9PLEO</name>
<dbReference type="AlphaFoldDB" id="A0A9W9D9C3"/>
<dbReference type="EMBL" id="JAPEVA010000025">
    <property type="protein sequence ID" value="KAJ4406771.1"/>
    <property type="molecule type" value="Genomic_DNA"/>
</dbReference>
<dbReference type="PANTHER" id="PTHR19375">
    <property type="entry name" value="HEAT SHOCK PROTEIN 70KDA"/>
    <property type="match status" value="1"/>
</dbReference>